<evidence type="ECO:0000313" key="1">
    <source>
        <dbReference type="EMBL" id="AAR13139.1"/>
    </source>
</evidence>
<protein>
    <submittedName>
        <fullName evidence="1">Sea12</fullName>
    </submittedName>
</protein>
<dbReference type="RefSeq" id="WP_010895772.1">
    <property type="nucleotide sequence ID" value="NZ_CAMIPK010000009.1"/>
</dbReference>
<reference evidence="1" key="1">
    <citation type="journal article" date="2000" name="J. Bacteriol.">
        <title>Plasmid-located pathogenicity determinants of Serratia entomophila, the causal agent of amber disease of grass grub, show similarity to the insecticidal toxins of Photorhabdus luminescens.</title>
        <authorList>
            <person name="Hurst M.R."/>
            <person name="Glare T.R."/>
            <person name="Jackson T.A."/>
            <person name="Ronson C.W."/>
        </authorList>
    </citation>
    <scope>NUCLEOTIDE SEQUENCE</scope>
    <source>
        <strain evidence="1">A1MO2</strain>
        <plasmid evidence="1">pADAP</plasmid>
    </source>
</reference>
<sequence length="109" mass="11962">MENILNVSYAQTGQSTAQKAMGMREMQARVFEQRNSPYLLIKAPPASGKSRALMFLALDKLINQGIRKVIVAVPEMSIGSSFRDTALTQHGFFADWTVEPENNLCIGGG</sequence>
<name>Q7BQU7_9GAMM</name>
<geneLocation type="plasmid" evidence="1">
    <name>pADAP</name>
</geneLocation>
<keyword evidence="1" id="KW-0614">Plasmid</keyword>
<gene>
    <name evidence="1" type="primary">sea12'</name>
</gene>
<accession>Q7BQU7</accession>
<dbReference type="AlphaFoldDB" id="Q7BQU7"/>
<organism evidence="1">
    <name type="scientific">Serratia entomophila</name>
    <dbReference type="NCBI Taxonomy" id="42906"/>
    <lineage>
        <taxon>Bacteria</taxon>
        <taxon>Pseudomonadati</taxon>
        <taxon>Pseudomonadota</taxon>
        <taxon>Gammaproteobacteria</taxon>
        <taxon>Enterobacterales</taxon>
        <taxon>Yersiniaceae</taxon>
        <taxon>Serratia</taxon>
    </lineage>
</organism>
<dbReference type="EMBL" id="AF135182">
    <property type="protein sequence ID" value="AAR13139.1"/>
    <property type="molecule type" value="Genomic_DNA"/>
</dbReference>
<proteinExistence type="predicted"/>
<reference evidence="1" key="4">
    <citation type="submission" date="2017-12" db="EMBL/GenBank/DDBJ databases">
        <authorList>
            <person name="Hurst M.R.H."/>
        </authorList>
    </citation>
    <scope>NUCLEOTIDE SEQUENCE</scope>
    <source>
        <strain evidence="1">A1MO2</strain>
        <plasmid evidence="1">pADAP</plasmid>
    </source>
</reference>
<dbReference type="SUPFAM" id="SSF52540">
    <property type="entry name" value="P-loop containing nucleoside triphosphate hydrolases"/>
    <property type="match status" value="1"/>
</dbReference>
<reference evidence="1" key="3">
    <citation type="journal article" date="2004" name="J. Bacteriol.">
        <title>Cloning Serratia entomophila antifeeding genes--a putative defective prophage active against the grass grub Costelytra zealandica.</title>
        <authorList>
            <person name="Hurst M.R."/>
            <person name="Glare T.R."/>
            <person name="Jackson T.A."/>
        </authorList>
    </citation>
    <scope>NUCLEOTIDE SEQUENCE</scope>
    <source>
        <strain evidence="1">A1MO2</strain>
        <plasmid evidence="1">pADAP</plasmid>
    </source>
</reference>
<dbReference type="InterPro" id="IPR027417">
    <property type="entry name" value="P-loop_NTPase"/>
</dbReference>
<reference evidence="1" key="2">
    <citation type="journal article" date="2003" name="Plasmid">
        <title>Peripheral sequences of the Serratia entomophila pADAP virulence-associated region.</title>
        <authorList>
            <person name="Hurst M.R."/>
            <person name="O'Callaghan M."/>
            <person name="Glare T.R."/>
        </authorList>
    </citation>
    <scope>NUCLEOTIDE SEQUENCE</scope>
    <source>
        <strain evidence="1">A1MO2</strain>
        <plasmid evidence="1">pADAP</plasmid>
    </source>
</reference>